<dbReference type="PANTHER" id="PTHR45985">
    <property type="match status" value="1"/>
</dbReference>
<proteinExistence type="predicted"/>
<keyword evidence="1" id="KW-1185">Reference proteome</keyword>
<protein>
    <submittedName>
        <fullName evidence="2">Uncharacterized protein LOC106812468</fullName>
    </submittedName>
</protein>
<name>A0ABM1EI18_PRICU</name>
<dbReference type="InterPro" id="IPR052740">
    <property type="entry name" value="CE4"/>
</dbReference>
<reference evidence="2" key="1">
    <citation type="submission" date="2025-08" db="UniProtKB">
        <authorList>
            <consortium name="RefSeq"/>
        </authorList>
    </citation>
    <scope>IDENTIFICATION</scope>
</reference>
<evidence type="ECO:0000313" key="2">
    <source>
        <dbReference type="RefSeq" id="XP_014671839.1"/>
    </source>
</evidence>
<accession>A0ABM1EI18</accession>
<gene>
    <name evidence="2" type="primary">LOC106812468</name>
</gene>
<dbReference type="Gene3D" id="3.20.20.370">
    <property type="entry name" value="Glycoside hydrolase/deacetylase"/>
    <property type="match status" value="1"/>
</dbReference>
<organism evidence="1 2">
    <name type="scientific">Priapulus caudatus</name>
    <name type="common">Priapulid worm</name>
    <dbReference type="NCBI Taxonomy" id="37621"/>
    <lineage>
        <taxon>Eukaryota</taxon>
        <taxon>Metazoa</taxon>
        <taxon>Ecdysozoa</taxon>
        <taxon>Scalidophora</taxon>
        <taxon>Priapulida</taxon>
        <taxon>Priapulimorpha</taxon>
        <taxon>Priapulimorphida</taxon>
        <taxon>Priapulidae</taxon>
        <taxon>Priapulus</taxon>
    </lineage>
</organism>
<dbReference type="GeneID" id="106812468"/>
<sequence length="205" mass="23134">MMKDNKLKYDSSMPTLQMDPPLWPYTLDYKETKTCQINPCPKKSWPGIWIMPMVDYTDKNGNPCAMVDACAPPKNKGEAFSLLKDNFERHYKSNRAPFGMFLHTSWFSSHHNFAGMLGFIEYLTTLPDVWILNVGQAISLAQHPTAVGSVHGLAEWDCKKLSRPTLRCEKPNICPYTFGDGEARYISTCSTCPVNYPWVGNPGGN</sequence>
<dbReference type="Proteomes" id="UP000695022">
    <property type="component" value="Unplaced"/>
</dbReference>
<evidence type="ECO:0000313" key="1">
    <source>
        <dbReference type="Proteomes" id="UP000695022"/>
    </source>
</evidence>
<dbReference type="RefSeq" id="XP_014671839.1">
    <property type="nucleotide sequence ID" value="XM_014816353.1"/>
</dbReference>
<dbReference type="SUPFAM" id="SSF88713">
    <property type="entry name" value="Glycoside hydrolase/deacetylase"/>
    <property type="match status" value="1"/>
</dbReference>
<dbReference type="InterPro" id="IPR011330">
    <property type="entry name" value="Glyco_hydro/deAcase_b/a-brl"/>
</dbReference>
<dbReference type="PANTHER" id="PTHR45985:SF3">
    <property type="entry name" value="CHITIN DEACETYLASE-LIKE 4"/>
    <property type="match status" value="1"/>
</dbReference>